<evidence type="ECO:0000313" key="4">
    <source>
        <dbReference type="Proteomes" id="UP000026962"/>
    </source>
</evidence>
<reference evidence="3" key="1">
    <citation type="submission" date="2015-04" db="UniProtKB">
        <authorList>
            <consortium name="EnsemblPlants"/>
        </authorList>
    </citation>
    <scope>IDENTIFICATION</scope>
</reference>
<dbReference type="HOGENOM" id="CLU_187148_0_0_1"/>
<dbReference type="PANTHER" id="PTHR35547">
    <property type="entry name" value="OS06G0249350 PROTEIN-RELATED"/>
    <property type="match status" value="1"/>
</dbReference>
<sequence>MVMRQPRIVVLVILVAIMAFLVASSSARPLGVGGGGGGGVSSESILQLLRRVYLQQLGSGPSCGTNSSNGGCPPPSGS</sequence>
<evidence type="ECO:0000313" key="3">
    <source>
        <dbReference type="EnsemblPlants" id="OPUNC06G09010.1"/>
    </source>
</evidence>
<dbReference type="eggNOG" id="ENOG502R4RJ">
    <property type="taxonomic scope" value="Eukaryota"/>
</dbReference>
<name>A0A0E0L9Z6_ORYPU</name>
<feature type="region of interest" description="Disordered" evidence="1">
    <location>
        <begin position="59"/>
        <end position="78"/>
    </location>
</feature>
<keyword evidence="4" id="KW-1185">Reference proteome</keyword>
<dbReference type="OMA" id="CKTNDPN"/>
<dbReference type="AlphaFoldDB" id="A0A0E0L9Z6"/>
<evidence type="ECO:0000256" key="2">
    <source>
        <dbReference type="SAM" id="SignalP"/>
    </source>
</evidence>
<feature type="chain" id="PRO_5002365987" evidence="2">
    <location>
        <begin position="28"/>
        <end position="78"/>
    </location>
</feature>
<dbReference type="EnsemblPlants" id="OPUNC06G09010.1">
    <property type="protein sequence ID" value="OPUNC06G09010.1"/>
    <property type="gene ID" value="OPUNC06G09010"/>
</dbReference>
<organism evidence="3">
    <name type="scientific">Oryza punctata</name>
    <name type="common">Red rice</name>
    <dbReference type="NCBI Taxonomy" id="4537"/>
    <lineage>
        <taxon>Eukaryota</taxon>
        <taxon>Viridiplantae</taxon>
        <taxon>Streptophyta</taxon>
        <taxon>Embryophyta</taxon>
        <taxon>Tracheophyta</taxon>
        <taxon>Spermatophyta</taxon>
        <taxon>Magnoliopsida</taxon>
        <taxon>Liliopsida</taxon>
        <taxon>Poales</taxon>
        <taxon>Poaceae</taxon>
        <taxon>BOP clade</taxon>
        <taxon>Oryzoideae</taxon>
        <taxon>Oryzeae</taxon>
        <taxon>Oryzinae</taxon>
        <taxon>Oryza</taxon>
    </lineage>
</organism>
<reference evidence="3" key="2">
    <citation type="submission" date="2018-05" db="EMBL/GenBank/DDBJ databases">
        <title>OpunRS2 (Oryza punctata Reference Sequence Version 2).</title>
        <authorList>
            <person name="Zhang J."/>
            <person name="Kudrna D."/>
            <person name="Lee S."/>
            <person name="Talag J."/>
            <person name="Welchert J."/>
            <person name="Wing R.A."/>
        </authorList>
    </citation>
    <scope>NUCLEOTIDE SEQUENCE [LARGE SCALE GENOMIC DNA]</scope>
</reference>
<protein>
    <submittedName>
        <fullName evidence="3">Uncharacterized protein</fullName>
    </submittedName>
</protein>
<feature type="signal peptide" evidence="2">
    <location>
        <begin position="1"/>
        <end position="27"/>
    </location>
</feature>
<accession>A0A0E0L9Z6</accession>
<proteinExistence type="predicted"/>
<dbReference type="PANTHER" id="PTHR35547:SF9">
    <property type="match status" value="1"/>
</dbReference>
<dbReference type="Gramene" id="OPUNC06G09010.1">
    <property type="protein sequence ID" value="OPUNC06G09010.1"/>
    <property type="gene ID" value="OPUNC06G09010"/>
</dbReference>
<dbReference type="Proteomes" id="UP000026962">
    <property type="component" value="Chromosome 6"/>
</dbReference>
<evidence type="ECO:0000256" key="1">
    <source>
        <dbReference type="SAM" id="MobiDB-lite"/>
    </source>
</evidence>
<keyword evidence="2" id="KW-0732">Signal</keyword>